<evidence type="ECO:0000259" key="3">
    <source>
        <dbReference type="PROSITE" id="PS50937"/>
    </source>
</evidence>
<evidence type="ECO:0000256" key="1">
    <source>
        <dbReference type="ARBA" id="ARBA00023125"/>
    </source>
</evidence>
<organism evidence="4 5">
    <name type="scientific">Clostridium diolis</name>
    <dbReference type="NCBI Taxonomy" id="223919"/>
    <lineage>
        <taxon>Bacteria</taxon>
        <taxon>Bacillati</taxon>
        <taxon>Bacillota</taxon>
        <taxon>Clostridia</taxon>
        <taxon>Eubacteriales</taxon>
        <taxon>Clostridiaceae</taxon>
        <taxon>Clostridium</taxon>
    </lineage>
</organism>
<dbReference type="Gene3D" id="1.10.1660.10">
    <property type="match status" value="1"/>
</dbReference>
<dbReference type="SMART" id="SM00422">
    <property type="entry name" value="HTH_MERR"/>
    <property type="match status" value="1"/>
</dbReference>
<evidence type="ECO:0000313" key="4">
    <source>
        <dbReference type="EMBL" id="GEA30899.1"/>
    </source>
</evidence>
<dbReference type="SUPFAM" id="SSF55136">
    <property type="entry name" value="Probable bacterial effector-binding domain"/>
    <property type="match status" value="1"/>
</dbReference>
<dbReference type="PANTHER" id="PTHR30204">
    <property type="entry name" value="REDOX-CYCLING DRUG-SENSING TRANSCRIPTIONAL ACTIVATOR SOXR"/>
    <property type="match status" value="1"/>
</dbReference>
<gene>
    <name evidence="4" type="ORF">CDIOL_18220</name>
</gene>
<dbReference type="Proteomes" id="UP000325212">
    <property type="component" value="Unassembled WGS sequence"/>
</dbReference>
<dbReference type="PROSITE" id="PS00552">
    <property type="entry name" value="HTH_MERR_1"/>
    <property type="match status" value="1"/>
</dbReference>
<evidence type="ECO:0000313" key="5">
    <source>
        <dbReference type="Proteomes" id="UP000325212"/>
    </source>
</evidence>
<dbReference type="InterPro" id="IPR000551">
    <property type="entry name" value="MerR-type_HTH_dom"/>
</dbReference>
<dbReference type="PROSITE" id="PS50937">
    <property type="entry name" value="HTH_MERR_2"/>
    <property type="match status" value="1"/>
</dbReference>
<feature type="coiled-coil region" evidence="2">
    <location>
        <begin position="83"/>
        <end position="113"/>
    </location>
</feature>
<dbReference type="EMBL" id="BJLA01000005">
    <property type="protein sequence ID" value="GEA30899.1"/>
    <property type="molecule type" value="Genomic_DNA"/>
</dbReference>
<dbReference type="SUPFAM" id="SSF46955">
    <property type="entry name" value="Putative DNA-binding domain"/>
    <property type="match status" value="1"/>
</dbReference>
<dbReference type="InterPro" id="IPR047057">
    <property type="entry name" value="MerR_fam"/>
</dbReference>
<evidence type="ECO:0000256" key="2">
    <source>
        <dbReference type="SAM" id="Coils"/>
    </source>
</evidence>
<dbReference type="Pfam" id="PF13411">
    <property type="entry name" value="MerR_1"/>
    <property type="match status" value="1"/>
</dbReference>
<dbReference type="CDD" id="cd04782">
    <property type="entry name" value="HTH_BltR"/>
    <property type="match status" value="1"/>
</dbReference>
<sequence>MYNKENYFTTSEFAKVCGVTKYTLFHYDDIGILKPEIVEENGYRYYSPEQSFSFDIINILKEVHTPLSEIKGYIQDQNPERFLSILKEKKEQLAKEEKKIERMQRLLQLTIDMTDNALHAVCGEPFIRECQEELLIAVELSEKDNEKADVKKIHQNIDYCVENNIEIWYPIGSVFTKIQFESGNCKKPTYYFNKLYVPFNDERVLVKPKGNYAILNHKGSYESLPLSYEKLRTYIVEKKRSVIGSVYEHEMLNFMATCNSNGYVIQIAVQIE</sequence>
<dbReference type="AlphaFoldDB" id="A0AAV3VYW1"/>
<dbReference type="Gene3D" id="3.20.80.10">
    <property type="entry name" value="Regulatory factor, effector binding domain"/>
    <property type="match status" value="1"/>
</dbReference>
<dbReference type="InterPro" id="IPR009061">
    <property type="entry name" value="DNA-bd_dom_put_sf"/>
</dbReference>
<keyword evidence="2" id="KW-0175">Coiled coil</keyword>
<accession>A0AAV3VYW1</accession>
<keyword evidence="1" id="KW-0238">DNA-binding</keyword>
<proteinExistence type="predicted"/>
<reference evidence="4 5" key="1">
    <citation type="submission" date="2019-06" db="EMBL/GenBank/DDBJ databases">
        <title>Draft genome sequence of Clostridium diolis DSM 15410.</title>
        <authorList>
            <person name="Kobayashi H."/>
            <person name="Tanizawa Y."/>
            <person name="Tohno M."/>
        </authorList>
    </citation>
    <scope>NUCLEOTIDE SEQUENCE [LARGE SCALE GENOMIC DNA]</scope>
    <source>
        <strain evidence="4 5">DSM 15410</strain>
    </source>
</reference>
<dbReference type="GO" id="GO:0003700">
    <property type="term" value="F:DNA-binding transcription factor activity"/>
    <property type="evidence" value="ECO:0007669"/>
    <property type="project" value="InterPro"/>
</dbReference>
<dbReference type="GO" id="GO:0003677">
    <property type="term" value="F:DNA binding"/>
    <property type="evidence" value="ECO:0007669"/>
    <property type="project" value="UniProtKB-KW"/>
</dbReference>
<dbReference type="InterPro" id="IPR011256">
    <property type="entry name" value="Reg_factor_effector_dom_sf"/>
</dbReference>
<keyword evidence="5" id="KW-1185">Reference proteome</keyword>
<protein>
    <submittedName>
        <fullName evidence="4">MerR family transcriptional regulator</fullName>
    </submittedName>
</protein>
<comment type="caution">
    <text evidence="4">The sequence shown here is derived from an EMBL/GenBank/DDBJ whole genome shotgun (WGS) entry which is preliminary data.</text>
</comment>
<feature type="domain" description="HTH merR-type" evidence="3">
    <location>
        <begin position="7"/>
        <end position="76"/>
    </location>
</feature>
<dbReference type="PANTHER" id="PTHR30204:SF85">
    <property type="entry name" value="MULTIDRUG-EFFLUX TRANSPORTER 2 REGULATOR"/>
    <property type="match status" value="1"/>
</dbReference>
<dbReference type="RefSeq" id="WP_039773204.1">
    <property type="nucleotide sequence ID" value="NZ_BJLA01000005.1"/>
</dbReference>
<name>A0AAV3VYW1_9CLOT</name>